<evidence type="ECO:0000313" key="3">
    <source>
        <dbReference type="Proteomes" id="UP001589607"/>
    </source>
</evidence>
<sequence>MDRKLKIVSKTFSFVIIIGVLLILFLVFPVFGGKYSLIGFSIGTMLGEVLNKFWAEPLYIDTITVENDTVIIGHTNPFLKKGIKIYEVAEISNFKNVKKNIFRKNSRLEFDYKKAKMDFAYLKSEKELINKFLNNFI</sequence>
<feature type="transmembrane region" description="Helical" evidence="1">
    <location>
        <begin position="12"/>
        <end position="31"/>
    </location>
</feature>
<dbReference type="RefSeq" id="WP_236458523.1">
    <property type="nucleotide sequence ID" value="NZ_CP091285.1"/>
</dbReference>
<dbReference type="EMBL" id="JBHMEY010000094">
    <property type="protein sequence ID" value="MFB9098758.1"/>
    <property type="molecule type" value="Genomic_DNA"/>
</dbReference>
<organism evidence="2 3">
    <name type="scientific">Flavobacterium jumunjinense</name>
    <dbReference type="NCBI Taxonomy" id="998845"/>
    <lineage>
        <taxon>Bacteria</taxon>
        <taxon>Pseudomonadati</taxon>
        <taxon>Bacteroidota</taxon>
        <taxon>Flavobacteriia</taxon>
        <taxon>Flavobacteriales</taxon>
        <taxon>Flavobacteriaceae</taxon>
        <taxon>Flavobacterium</taxon>
    </lineage>
</organism>
<keyword evidence="1" id="KW-0812">Transmembrane</keyword>
<reference evidence="2 3" key="1">
    <citation type="submission" date="2024-09" db="EMBL/GenBank/DDBJ databases">
        <authorList>
            <person name="Sun Q."/>
            <person name="Mori K."/>
        </authorList>
    </citation>
    <scope>NUCLEOTIDE SEQUENCE [LARGE SCALE GENOMIC DNA]</scope>
    <source>
        <strain evidence="2 3">CECT 7955</strain>
    </source>
</reference>
<keyword evidence="3" id="KW-1185">Reference proteome</keyword>
<evidence type="ECO:0000256" key="1">
    <source>
        <dbReference type="SAM" id="Phobius"/>
    </source>
</evidence>
<evidence type="ECO:0000313" key="2">
    <source>
        <dbReference type="EMBL" id="MFB9098758.1"/>
    </source>
</evidence>
<gene>
    <name evidence="2" type="ORF">ACFFVF_19815</name>
</gene>
<dbReference type="Proteomes" id="UP001589607">
    <property type="component" value="Unassembled WGS sequence"/>
</dbReference>
<keyword evidence="1" id="KW-0472">Membrane</keyword>
<keyword evidence="1" id="KW-1133">Transmembrane helix</keyword>
<comment type="caution">
    <text evidence="2">The sequence shown here is derived from an EMBL/GenBank/DDBJ whole genome shotgun (WGS) entry which is preliminary data.</text>
</comment>
<name>A0ABV5GTP6_9FLAO</name>
<proteinExistence type="predicted"/>
<accession>A0ABV5GTP6</accession>
<protein>
    <recommendedName>
        <fullName evidence="4">PH domain-containing protein</fullName>
    </recommendedName>
</protein>
<evidence type="ECO:0008006" key="4">
    <source>
        <dbReference type="Google" id="ProtNLM"/>
    </source>
</evidence>